<comment type="similarity">
    <text evidence="2">Belongs to the bacterial solute-binding protein 8 family.</text>
</comment>
<evidence type="ECO:0000256" key="5">
    <source>
        <dbReference type="ARBA" id="ARBA00022729"/>
    </source>
</evidence>
<evidence type="ECO:0000313" key="8">
    <source>
        <dbReference type="EMBL" id="GLQ11743.1"/>
    </source>
</evidence>
<evidence type="ECO:0000256" key="3">
    <source>
        <dbReference type="ARBA" id="ARBA00022448"/>
    </source>
</evidence>
<keyword evidence="3" id="KW-0813">Transport</keyword>
<reference evidence="8" key="1">
    <citation type="journal article" date="2014" name="Int. J. Syst. Evol. Microbiol.">
        <title>Complete genome of a new Firmicutes species belonging to the dominant human colonic microbiota ('Ruminococcus bicirculans') reveals two chromosomes and a selective capacity to utilize plant glucans.</title>
        <authorList>
            <consortium name="NISC Comparative Sequencing Program"/>
            <person name="Wegmann U."/>
            <person name="Louis P."/>
            <person name="Goesmann A."/>
            <person name="Henrissat B."/>
            <person name="Duncan S.H."/>
            <person name="Flint H.J."/>
        </authorList>
    </citation>
    <scope>NUCLEOTIDE SEQUENCE</scope>
    <source>
        <strain evidence="8">NBRC 103855</strain>
    </source>
</reference>
<keyword evidence="5 6" id="KW-0732">Signal</keyword>
<keyword evidence="4" id="KW-0406">Ion transport</keyword>
<evidence type="ECO:0000256" key="1">
    <source>
        <dbReference type="ARBA" id="ARBA00004196"/>
    </source>
</evidence>
<keyword evidence="4" id="KW-0410">Iron transport</keyword>
<proteinExistence type="inferred from homology"/>
<dbReference type="EMBL" id="BSNG01000002">
    <property type="protein sequence ID" value="GLQ11743.1"/>
    <property type="molecule type" value="Genomic_DNA"/>
</dbReference>
<dbReference type="SUPFAM" id="SSF53807">
    <property type="entry name" value="Helical backbone' metal receptor"/>
    <property type="match status" value="1"/>
</dbReference>
<protein>
    <submittedName>
        <fullName evidence="8">ABC transporter substrate-binding protein</fullName>
    </submittedName>
</protein>
<evidence type="ECO:0000313" key="9">
    <source>
        <dbReference type="Proteomes" id="UP001161406"/>
    </source>
</evidence>
<dbReference type="RefSeq" id="WP_284393341.1">
    <property type="nucleotide sequence ID" value="NZ_BSNG01000002.1"/>
</dbReference>
<gene>
    <name evidence="8" type="ORF">GCM10007913_36750</name>
</gene>
<evidence type="ECO:0000256" key="2">
    <source>
        <dbReference type="ARBA" id="ARBA00008814"/>
    </source>
</evidence>
<dbReference type="PANTHER" id="PTHR30532">
    <property type="entry name" value="IRON III DICITRATE-BINDING PERIPLASMIC PROTEIN"/>
    <property type="match status" value="1"/>
</dbReference>
<sequence>MRNRFATLLLILAALCSPTLAQPFPVTVEHALGQTTIPALPQRVVSIGLNDQDFLYALGIAPIGVHEWWGEKPYATWPWAEAARAATGATPTVMMGPETNLEWVAAQNPDLIVATYYDLDRATYDLLSHIAPVVAHPMGFPAFSAPWQTQLDLLDRATSGSTEKSTAIIAGLDAQTQAIRNAHPEFVGKTASMADFRDGQFTLWSSQSAPTRFLTSLGFAFPAELDAMADAAGWIYLSVELADRLDLDLVVWPNGKRAEIEAVPTYQTLRLFREERSLWPEPGDDTLSASLWFQTPLSLAYAIDKFAPKLAAALDGRPGD</sequence>
<comment type="caution">
    <text evidence="8">The sequence shown here is derived from an EMBL/GenBank/DDBJ whole genome shotgun (WGS) entry which is preliminary data.</text>
</comment>
<evidence type="ECO:0000259" key="7">
    <source>
        <dbReference type="PROSITE" id="PS50983"/>
    </source>
</evidence>
<accession>A0ABQ5UJF4</accession>
<dbReference type="PROSITE" id="PS50983">
    <property type="entry name" value="FE_B12_PBP"/>
    <property type="match status" value="1"/>
</dbReference>
<name>A0ABQ5UJF4_9HYPH</name>
<feature type="chain" id="PRO_5045238154" evidence="6">
    <location>
        <begin position="22"/>
        <end position="320"/>
    </location>
</feature>
<dbReference type="Proteomes" id="UP001161406">
    <property type="component" value="Unassembled WGS sequence"/>
</dbReference>
<organism evidence="8 9">
    <name type="scientific">Devosia yakushimensis</name>
    <dbReference type="NCBI Taxonomy" id="470028"/>
    <lineage>
        <taxon>Bacteria</taxon>
        <taxon>Pseudomonadati</taxon>
        <taxon>Pseudomonadota</taxon>
        <taxon>Alphaproteobacteria</taxon>
        <taxon>Hyphomicrobiales</taxon>
        <taxon>Devosiaceae</taxon>
        <taxon>Devosia</taxon>
    </lineage>
</organism>
<dbReference type="InterPro" id="IPR002491">
    <property type="entry name" value="ABC_transptr_periplasmic_BD"/>
</dbReference>
<feature type="signal peptide" evidence="6">
    <location>
        <begin position="1"/>
        <end position="21"/>
    </location>
</feature>
<dbReference type="InterPro" id="IPR051313">
    <property type="entry name" value="Bact_iron-sidero_bind"/>
</dbReference>
<keyword evidence="9" id="KW-1185">Reference proteome</keyword>
<dbReference type="Gene3D" id="3.40.50.1980">
    <property type="entry name" value="Nitrogenase molybdenum iron protein domain"/>
    <property type="match status" value="2"/>
</dbReference>
<evidence type="ECO:0000256" key="4">
    <source>
        <dbReference type="ARBA" id="ARBA00022496"/>
    </source>
</evidence>
<comment type="subcellular location">
    <subcellularLocation>
        <location evidence="1">Cell envelope</location>
    </subcellularLocation>
</comment>
<reference evidence="8" key="2">
    <citation type="submission" date="2023-01" db="EMBL/GenBank/DDBJ databases">
        <title>Draft genome sequence of Devosia yakushimensis strain NBRC 103855.</title>
        <authorList>
            <person name="Sun Q."/>
            <person name="Mori K."/>
        </authorList>
    </citation>
    <scope>NUCLEOTIDE SEQUENCE</scope>
    <source>
        <strain evidence="8">NBRC 103855</strain>
    </source>
</reference>
<dbReference type="Pfam" id="PF01497">
    <property type="entry name" value="Peripla_BP_2"/>
    <property type="match status" value="1"/>
</dbReference>
<keyword evidence="4" id="KW-0408">Iron</keyword>
<feature type="domain" description="Fe/B12 periplasmic-binding" evidence="7">
    <location>
        <begin position="43"/>
        <end position="314"/>
    </location>
</feature>
<evidence type="ECO:0000256" key="6">
    <source>
        <dbReference type="SAM" id="SignalP"/>
    </source>
</evidence>
<dbReference type="PANTHER" id="PTHR30532:SF24">
    <property type="entry name" value="FERRIC ENTEROBACTIN-BINDING PERIPLASMIC PROTEIN FEPB"/>
    <property type="match status" value="1"/>
</dbReference>